<feature type="transmembrane region" description="Helical" evidence="2">
    <location>
        <begin position="35"/>
        <end position="55"/>
    </location>
</feature>
<feature type="region of interest" description="Disordered" evidence="1">
    <location>
        <begin position="261"/>
        <end position="285"/>
    </location>
</feature>
<keyword evidence="2" id="KW-1133">Transmembrane helix</keyword>
<evidence type="ECO:0000256" key="1">
    <source>
        <dbReference type="SAM" id="MobiDB-lite"/>
    </source>
</evidence>
<accession>A0A955RLF3</accession>
<evidence type="ECO:0000256" key="2">
    <source>
        <dbReference type="SAM" id="Phobius"/>
    </source>
</evidence>
<proteinExistence type="predicted"/>
<reference evidence="3" key="1">
    <citation type="submission" date="2020-04" db="EMBL/GenBank/DDBJ databases">
        <authorList>
            <person name="Zhang T."/>
        </authorList>
    </citation>
    <scope>NUCLEOTIDE SEQUENCE</scope>
    <source>
        <strain evidence="3">HKST-UBA09</strain>
    </source>
</reference>
<gene>
    <name evidence="3" type="ORF">KC669_01305</name>
</gene>
<comment type="caution">
    <text evidence="3">The sequence shown here is derived from an EMBL/GenBank/DDBJ whole genome shotgun (WGS) entry which is preliminary data.</text>
</comment>
<dbReference type="Gene3D" id="3.30.70.60">
    <property type="match status" value="1"/>
</dbReference>
<sequence>MSNDQKITIDKAFELNKKQKKHNAAYKKWINIARIYVIPILAILIFLFILFGLTIPQVFRIFGLIGEIGDLNDRLDDKKKELVAVQGLNANADLLKQDLEILNSIAPSEQTEVVNFQQKISELARSHNLVINSQQLNENTTGIAESFIESNELLYLRELPNVFEITGNVGDVFDFIDDLEQIDDFIIVNEMDLSAGQEDTWNMTVNLIKYQFSERSSGEDLFNAYLQVPVTVVINSNVQEYLDKKRGVQIEEVTSPIQEVNRNSILNNQDDESTLETSDQEDEGDITTDLDIEDTQNLQLIQLNQ</sequence>
<protein>
    <submittedName>
        <fullName evidence="3">Uncharacterized protein</fullName>
    </submittedName>
</protein>
<keyword evidence="2" id="KW-0472">Membrane</keyword>
<feature type="compositionally biased region" description="Acidic residues" evidence="1">
    <location>
        <begin position="269"/>
        <end position="285"/>
    </location>
</feature>
<keyword evidence="2" id="KW-0812">Transmembrane</keyword>
<dbReference type="AlphaFoldDB" id="A0A955RLF3"/>
<organism evidence="3 4">
    <name type="scientific">Candidatus Dojkabacteria bacterium</name>
    <dbReference type="NCBI Taxonomy" id="2099670"/>
    <lineage>
        <taxon>Bacteria</taxon>
        <taxon>Candidatus Dojkabacteria</taxon>
    </lineage>
</organism>
<dbReference type="InterPro" id="IPR014717">
    <property type="entry name" value="Transl_elong_EF1B/ribsomal_bS6"/>
</dbReference>
<dbReference type="Proteomes" id="UP000714915">
    <property type="component" value="Unassembled WGS sequence"/>
</dbReference>
<evidence type="ECO:0000313" key="4">
    <source>
        <dbReference type="Proteomes" id="UP000714915"/>
    </source>
</evidence>
<reference evidence="3" key="2">
    <citation type="journal article" date="2021" name="Microbiome">
        <title>Successional dynamics and alternative stable states in a saline activated sludge microbial community over 9 years.</title>
        <authorList>
            <person name="Wang Y."/>
            <person name="Ye J."/>
            <person name="Ju F."/>
            <person name="Liu L."/>
            <person name="Boyd J.A."/>
            <person name="Deng Y."/>
            <person name="Parks D.H."/>
            <person name="Jiang X."/>
            <person name="Yin X."/>
            <person name="Woodcroft B.J."/>
            <person name="Tyson G.W."/>
            <person name="Hugenholtz P."/>
            <person name="Polz M.F."/>
            <person name="Zhang T."/>
        </authorList>
    </citation>
    <scope>NUCLEOTIDE SEQUENCE</scope>
    <source>
        <strain evidence="3">HKST-UBA09</strain>
    </source>
</reference>
<name>A0A955RLF3_9BACT</name>
<dbReference type="EMBL" id="JAGQLF010000010">
    <property type="protein sequence ID" value="MCA9386650.1"/>
    <property type="molecule type" value="Genomic_DNA"/>
</dbReference>
<evidence type="ECO:0000313" key="3">
    <source>
        <dbReference type="EMBL" id="MCA9386650.1"/>
    </source>
</evidence>